<evidence type="ECO:0000256" key="5">
    <source>
        <dbReference type="SAM" id="MobiDB-lite"/>
    </source>
</evidence>
<name>A0AAX3EEB2_PAEUR</name>
<dbReference type="Gene3D" id="3.90.550.60">
    <property type="match status" value="1"/>
</dbReference>
<reference evidence="8" key="1">
    <citation type="submission" date="2022-07" db="EMBL/GenBank/DDBJ databases">
        <authorList>
            <person name="Wu T."/>
        </authorList>
    </citation>
    <scope>NUCLEOTIDE SEQUENCE</scope>
    <source>
        <strain evidence="8">SD-1</strain>
    </source>
</reference>
<dbReference type="Pfam" id="PF17994">
    <property type="entry name" value="Glft2_N"/>
    <property type="match status" value="1"/>
</dbReference>
<evidence type="ECO:0000256" key="1">
    <source>
        <dbReference type="ARBA" id="ARBA00004776"/>
    </source>
</evidence>
<evidence type="ECO:0000256" key="4">
    <source>
        <dbReference type="ARBA" id="ARBA00022679"/>
    </source>
</evidence>
<evidence type="ECO:0000256" key="2">
    <source>
        <dbReference type="ARBA" id="ARBA00006739"/>
    </source>
</evidence>
<keyword evidence="3 8" id="KW-0328">Glycosyltransferase</keyword>
<dbReference type="RefSeq" id="WP_069695173.1">
    <property type="nucleotide sequence ID" value="NZ_CP014574.1"/>
</dbReference>
<comment type="similarity">
    <text evidence="2">Belongs to the glycosyltransferase 2 family.</text>
</comment>
<dbReference type="SUPFAM" id="SSF53448">
    <property type="entry name" value="Nucleotide-diphospho-sugar transferases"/>
    <property type="match status" value="1"/>
</dbReference>
<dbReference type="AlphaFoldDB" id="A0AAX3EEB2"/>
<feature type="domain" description="Galactofuranosyltransferase GlfT2 N-terminal" evidence="6">
    <location>
        <begin position="81"/>
        <end position="190"/>
    </location>
</feature>
<feature type="domain" description="Galactofuranosyltransferase-2 C-terminal" evidence="7">
    <location>
        <begin position="467"/>
        <end position="664"/>
    </location>
</feature>
<dbReference type="InterPro" id="IPR029044">
    <property type="entry name" value="Nucleotide-diphossugar_trans"/>
</dbReference>
<dbReference type="InterPro" id="IPR040492">
    <property type="entry name" value="GlfT2_N"/>
</dbReference>
<dbReference type="InterPro" id="IPR045699">
    <property type="entry name" value="GlfT2_C"/>
</dbReference>
<sequence length="670" mass="75121">MTATTNESQETNMTATQAEAEAAPRESDLRIVQRVVFPANRDLDTLPLYVDPDTNKIRKQEENGPAVVQAVGMARKLHPEDILDRGSVQVRRGERLSFGSYFNAFPASYWRKWTIATKTVLHIETEGEGTVIVYRSNARGAAQRVDSILVEGNASNDFELTLAPFGDGGWYWFDLIAGGDGMTLKKAHWAVASEGRPQGKVTLGVTTFNRADYCLETIKAIDADSGLRGILAELIIVDQGNKKVADEDGFDSVAASMGDQLRIINQGNLGGSGGFARNMYEMLVSDKSDYVMLLDDDIELETEGVMRAVAFADLCRKPTIVGGHMFDMYNKSVLHAYAEVVNFYRFLWGPVEGLGNHDFSAEGLRSTPLLHRRWDADYNGWWMCLIPKAVVEEIGLSLPVFIKWDDAEYSLRARAAGYPTVTLPGAAVWHVSWADKDDSVDWQAYYHERNRLIAALLHSPFPKGGRIFRESLNTDIKHLVSMQYYPEQARIMALRDVLEGPSKLHEQLPTTMPKLRTMREDFVDSQVKTDPGAFPEVFRKRPPKKPQTYKQPGALGLLPWAVKTVLKQTIAPVRESAHSNPEAHVAHQDGKWWSLAHLDSAVVSNADGTGASWYRRDPKLVRKMLAETAQLHAQLFSNWETLRAQYRDALPEITSMDSWRETFEASEPKQ</sequence>
<dbReference type="EMBL" id="CP101185">
    <property type="protein sequence ID" value="UYV96289.1"/>
    <property type="molecule type" value="Genomic_DNA"/>
</dbReference>
<keyword evidence="9" id="KW-1185">Reference proteome</keyword>
<dbReference type="PANTHER" id="PTHR43179">
    <property type="entry name" value="RHAMNOSYLTRANSFERASE WBBL"/>
    <property type="match status" value="1"/>
</dbReference>
<dbReference type="Pfam" id="PF19320">
    <property type="entry name" value="GlfT2_domain3"/>
    <property type="match status" value="1"/>
</dbReference>
<dbReference type="PANTHER" id="PTHR43179:SF12">
    <property type="entry name" value="GALACTOFURANOSYLTRANSFERASE GLFT2"/>
    <property type="match status" value="1"/>
</dbReference>
<evidence type="ECO:0000313" key="8">
    <source>
        <dbReference type="EMBL" id="UYV96289.1"/>
    </source>
</evidence>
<comment type="pathway">
    <text evidence="1">Cell wall biogenesis; cell wall polysaccharide biosynthesis.</text>
</comment>
<proteinExistence type="inferred from homology"/>
<evidence type="ECO:0000256" key="3">
    <source>
        <dbReference type="ARBA" id="ARBA00022676"/>
    </source>
</evidence>
<evidence type="ECO:0000313" key="9">
    <source>
        <dbReference type="Proteomes" id="UP001163293"/>
    </source>
</evidence>
<evidence type="ECO:0000259" key="6">
    <source>
        <dbReference type="Pfam" id="PF17994"/>
    </source>
</evidence>
<feature type="region of interest" description="Disordered" evidence="5">
    <location>
        <begin position="1"/>
        <end position="26"/>
    </location>
</feature>
<dbReference type="Proteomes" id="UP001163293">
    <property type="component" value="Chromosome"/>
</dbReference>
<dbReference type="EC" id="2.4.-.-" evidence="8"/>
<feature type="compositionally biased region" description="Polar residues" evidence="5">
    <location>
        <begin position="1"/>
        <end position="17"/>
    </location>
</feature>
<protein>
    <submittedName>
        <fullName evidence="8">Glycosyltransferase</fullName>
        <ecNumber evidence="8">2.4.-.-</ecNumber>
    </submittedName>
</protein>
<evidence type="ECO:0000259" key="7">
    <source>
        <dbReference type="Pfam" id="PF19320"/>
    </source>
</evidence>
<gene>
    <name evidence="8" type="ORF">NL394_14595</name>
</gene>
<dbReference type="Pfam" id="PF13641">
    <property type="entry name" value="Glyco_tranf_2_3"/>
    <property type="match status" value="1"/>
</dbReference>
<dbReference type="GeneID" id="79884335"/>
<organism evidence="8 9">
    <name type="scientific">Paenarthrobacter ureafaciens</name>
    <dbReference type="NCBI Taxonomy" id="37931"/>
    <lineage>
        <taxon>Bacteria</taxon>
        <taxon>Bacillati</taxon>
        <taxon>Actinomycetota</taxon>
        <taxon>Actinomycetes</taxon>
        <taxon>Micrococcales</taxon>
        <taxon>Micrococcaceae</taxon>
        <taxon>Paenarthrobacter</taxon>
    </lineage>
</organism>
<keyword evidence="4 8" id="KW-0808">Transferase</keyword>
<accession>A0AAX3EEB2</accession>
<dbReference type="GO" id="GO:0016757">
    <property type="term" value="F:glycosyltransferase activity"/>
    <property type="evidence" value="ECO:0007669"/>
    <property type="project" value="UniProtKB-KW"/>
</dbReference>